<feature type="domain" description="Terpene synthase N-terminal" evidence="5">
    <location>
        <begin position="45"/>
        <end position="116"/>
    </location>
</feature>
<dbReference type="EMBL" id="PGOL01002625">
    <property type="protein sequence ID" value="PKI46419.1"/>
    <property type="molecule type" value="Genomic_DNA"/>
</dbReference>
<dbReference type="Pfam" id="PF03936">
    <property type="entry name" value="Terpene_synth_C"/>
    <property type="match status" value="1"/>
</dbReference>
<dbReference type="GO" id="GO:0016114">
    <property type="term" value="P:terpenoid biosynthetic process"/>
    <property type="evidence" value="ECO:0007669"/>
    <property type="project" value="InterPro"/>
</dbReference>
<dbReference type="InterPro" id="IPR036965">
    <property type="entry name" value="Terpene_synth_N_sf"/>
</dbReference>
<dbReference type="InterPro" id="IPR050148">
    <property type="entry name" value="Terpene_synthase-like"/>
</dbReference>
<dbReference type="InterPro" id="IPR001906">
    <property type="entry name" value="Terpene_synth_N"/>
</dbReference>
<dbReference type="PANTHER" id="PTHR31225">
    <property type="entry name" value="OS04G0344100 PROTEIN-RELATED"/>
    <property type="match status" value="1"/>
</dbReference>
<proteinExistence type="predicted"/>
<keyword evidence="8" id="KW-1185">Reference proteome</keyword>
<evidence type="ECO:0000259" key="6">
    <source>
        <dbReference type="Pfam" id="PF03936"/>
    </source>
</evidence>
<organism evidence="7 8">
    <name type="scientific">Punica granatum</name>
    <name type="common">Pomegranate</name>
    <dbReference type="NCBI Taxonomy" id="22663"/>
    <lineage>
        <taxon>Eukaryota</taxon>
        <taxon>Viridiplantae</taxon>
        <taxon>Streptophyta</taxon>
        <taxon>Embryophyta</taxon>
        <taxon>Tracheophyta</taxon>
        <taxon>Spermatophyta</taxon>
        <taxon>Magnoliopsida</taxon>
        <taxon>eudicotyledons</taxon>
        <taxon>Gunneridae</taxon>
        <taxon>Pentapetalae</taxon>
        <taxon>rosids</taxon>
        <taxon>malvids</taxon>
        <taxon>Myrtales</taxon>
        <taxon>Lythraceae</taxon>
        <taxon>Punica</taxon>
    </lineage>
</organism>
<dbReference type="PANTHER" id="PTHR31225:SF252">
    <property type="entry name" value="TERPENE SYNTHASE 12-RELATED"/>
    <property type="match status" value="1"/>
</dbReference>
<evidence type="ECO:0000256" key="2">
    <source>
        <dbReference type="ARBA" id="ARBA00022723"/>
    </source>
</evidence>
<protein>
    <recommendedName>
        <fullName evidence="9">Terpene synthase N-terminal domain-containing protein</fullName>
    </recommendedName>
</protein>
<dbReference type="InterPro" id="IPR008949">
    <property type="entry name" value="Isoprenoid_synthase_dom_sf"/>
</dbReference>
<name>A0A2I0IQZ0_PUNGR</name>
<evidence type="ECO:0008006" key="9">
    <source>
        <dbReference type="Google" id="ProtNLM"/>
    </source>
</evidence>
<dbReference type="Pfam" id="PF01397">
    <property type="entry name" value="Terpene_synth"/>
    <property type="match status" value="1"/>
</dbReference>
<gene>
    <name evidence="7" type="ORF">CRG98_033195</name>
</gene>
<comment type="cofactor">
    <cofactor evidence="1">
        <name>Mg(2+)</name>
        <dbReference type="ChEBI" id="CHEBI:18420"/>
    </cofactor>
</comment>
<dbReference type="InterPro" id="IPR008930">
    <property type="entry name" value="Terpenoid_cyclase/PrenylTrfase"/>
</dbReference>
<dbReference type="Proteomes" id="UP000233551">
    <property type="component" value="Unassembled WGS sequence"/>
</dbReference>
<feature type="region of interest" description="Disordered" evidence="4">
    <location>
        <begin position="253"/>
        <end position="283"/>
    </location>
</feature>
<evidence type="ECO:0000256" key="3">
    <source>
        <dbReference type="ARBA" id="ARBA00022842"/>
    </source>
</evidence>
<sequence length="283" mass="32579">MHYADAEPSTLLLLIDDVQRLGLRHRFEEDIGRALDRYISQGGYIFESFMDRSQGKFFDNLGNDIKGLLSLYEASQLAFEGEEILEEAMEFAIEHLRGFKSVNIGKNLQDQVVHSLDLPLHRRMQWQDACWHIESYRTRKDMNYGLLELAVLNFNTVQSILQEDLQHMSRWWNNNIGLGNKLVFARDRLMECFFWTVGMAFDPQFSSCRRGLTRVTSLITTIDDVYDVYGTLDELELFTDAVESGLICARPSSKRQSGVTTRSPQRSMNTSIMAGSQSREFSS</sequence>
<keyword evidence="3" id="KW-0460">Magnesium</keyword>
<dbReference type="Gene3D" id="1.10.600.10">
    <property type="entry name" value="Farnesyl Diphosphate Synthase"/>
    <property type="match status" value="1"/>
</dbReference>
<evidence type="ECO:0000259" key="5">
    <source>
        <dbReference type="Pfam" id="PF01397"/>
    </source>
</evidence>
<feature type="domain" description="Terpene synthase metal-binding" evidence="6">
    <location>
        <begin position="175"/>
        <end position="243"/>
    </location>
</feature>
<evidence type="ECO:0000313" key="7">
    <source>
        <dbReference type="EMBL" id="PKI46419.1"/>
    </source>
</evidence>
<dbReference type="AlphaFoldDB" id="A0A2I0IQZ0"/>
<reference evidence="7 8" key="1">
    <citation type="submission" date="2017-11" db="EMBL/GenBank/DDBJ databases">
        <title>De-novo sequencing of pomegranate (Punica granatum L.) genome.</title>
        <authorList>
            <person name="Akparov Z."/>
            <person name="Amiraslanov A."/>
            <person name="Hajiyeva S."/>
            <person name="Abbasov M."/>
            <person name="Kaur K."/>
            <person name="Hamwieh A."/>
            <person name="Solovyev V."/>
            <person name="Salamov A."/>
            <person name="Braich B."/>
            <person name="Kosarev P."/>
            <person name="Mahmoud A."/>
            <person name="Hajiyev E."/>
            <person name="Babayeva S."/>
            <person name="Izzatullayeva V."/>
            <person name="Mammadov A."/>
            <person name="Mammadov A."/>
            <person name="Sharifova S."/>
            <person name="Ojaghi J."/>
            <person name="Eynullazada K."/>
            <person name="Bayramov B."/>
            <person name="Abdulazimova A."/>
            <person name="Shahmuradov I."/>
        </authorList>
    </citation>
    <scope>NUCLEOTIDE SEQUENCE [LARGE SCALE GENOMIC DNA]</scope>
    <source>
        <strain evidence="8">cv. AG2017</strain>
        <tissue evidence="7">Leaf</tissue>
    </source>
</reference>
<evidence type="ECO:0000256" key="1">
    <source>
        <dbReference type="ARBA" id="ARBA00001946"/>
    </source>
</evidence>
<keyword evidence="2" id="KW-0479">Metal-binding</keyword>
<dbReference type="SUPFAM" id="SSF48576">
    <property type="entry name" value="Terpenoid synthases"/>
    <property type="match status" value="1"/>
</dbReference>
<evidence type="ECO:0000256" key="4">
    <source>
        <dbReference type="SAM" id="MobiDB-lite"/>
    </source>
</evidence>
<dbReference type="GO" id="GO:0000287">
    <property type="term" value="F:magnesium ion binding"/>
    <property type="evidence" value="ECO:0007669"/>
    <property type="project" value="InterPro"/>
</dbReference>
<dbReference type="SUPFAM" id="SSF48239">
    <property type="entry name" value="Terpenoid cyclases/Protein prenyltransferases"/>
    <property type="match status" value="1"/>
</dbReference>
<accession>A0A2I0IQZ0</accession>
<dbReference type="InterPro" id="IPR005630">
    <property type="entry name" value="Terpene_synthase_metal-bd"/>
</dbReference>
<dbReference type="GO" id="GO:0010333">
    <property type="term" value="F:terpene synthase activity"/>
    <property type="evidence" value="ECO:0007669"/>
    <property type="project" value="InterPro"/>
</dbReference>
<evidence type="ECO:0000313" key="8">
    <source>
        <dbReference type="Proteomes" id="UP000233551"/>
    </source>
</evidence>
<feature type="compositionally biased region" description="Polar residues" evidence="4">
    <location>
        <begin position="254"/>
        <end position="283"/>
    </location>
</feature>
<comment type="caution">
    <text evidence="7">The sequence shown here is derived from an EMBL/GenBank/DDBJ whole genome shotgun (WGS) entry which is preliminary data.</text>
</comment>
<dbReference type="Gene3D" id="1.50.10.130">
    <property type="entry name" value="Terpene synthase, N-terminal domain"/>
    <property type="match status" value="2"/>
</dbReference>
<dbReference type="STRING" id="22663.A0A2I0IQZ0"/>